<protein>
    <submittedName>
        <fullName evidence="4">Response regulator</fullName>
    </submittedName>
</protein>
<comment type="caution">
    <text evidence="4">The sequence shown here is derived from an EMBL/GenBank/DDBJ whole genome shotgun (WGS) entry which is preliminary data.</text>
</comment>
<reference evidence="4" key="1">
    <citation type="submission" date="2019-04" db="EMBL/GenBank/DDBJ databases">
        <title>Evolution of Biomass-Degrading Anaerobic Consortia Revealed by Metagenomics.</title>
        <authorList>
            <person name="Peng X."/>
        </authorList>
    </citation>
    <scope>NUCLEOTIDE SEQUENCE</scope>
    <source>
        <strain evidence="4">SIG66</strain>
    </source>
</reference>
<dbReference type="AlphaFoldDB" id="A0A928HFB2"/>
<gene>
    <name evidence="4" type="ORF">E7027_05625</name>
</gene>
<evidence type="ECO:0000313" key="4">
    <source>
        <dbReference type="EMBL" id="MBE6421588.1"/>
    </source>
</evidence>
<feature type="domain" description="Response regulatory" evidence="3">
    <location>
        <begin position="3"/>
        <end position="119"/>
    </location>
</feature>
<feature type="modified residue" description="4-aspartylphosphate" evidence="2">
    <location>
        <position position="52"/>
    </location>
</feature>
<dbReference type="SUPFAM" id="SSF52172">
    <property type="entry name" value="CheY-like"/>
    <property type="match status" value="1"/>
</dbReference>
<evidence type="ECO:0000259" key="3">
    <source>
        <dbReference type="PROSITE" id="PS50110"/>
    </source>
</evidence>
<dbReference type="Gene3D" id="3.40.50.2300">
    <property type="match status" value="1"/>
</dbReference>
<dbReference type="InterPro" id="IPR001789">
    <property type="entry name" value="Sig_transdc_resp-reg_receiver"/>
</dbReference>
<dbReference type="GO" id="GO:0000160">
    <property type="term" value="P:phosphorelay signal transduction system"/>
    <property type="evidence" value="ECO:0007669"/>
    <property type="project" value="InterPro"/>
</dbReference>
<evidence type="ECO:0000313" key="5">
    <source>
        <dbReference type="Proteomes" id="UP000725649"/>
    </source>
</evidence>
<dbReference type="Pfam" id="PF00072">
    <property type="entry name" value="Response_reg"/>
    <property type="match status" value="1"/>
</dbReference>
<evidence type="ECO:0000256" key="2">
    <source>
        <dbReference type="PROSITE-ProRule" id="PRU00169"/>
    </source>
</evidence>
<dbReference type="EMBL" id="SUVG01000006">
    <property type="protein sequence ID" value="MBE6421588.1"/>
    <property type="molecule type" value="Genomic_DNA"/>
</dbReference>
<dbReference type="InterPro" id="IPR050595">
    <property type="entry name" value="Bact_response_regulator"/>
</dbReference>
<dbReference type="PROSITE" id="PS50110">
    <property type="entry name" value="RESPONSE_REGULATORY"/>
    <property type="match status" value="1"/>
</dbReference>
<sequence>MKKVVLIEDSKVLGTALCGALKVEGVEVHWAENGVAGVMLAKQTKPDLILLDLMLPKLSGFEVCKMLKTDNATWRIPIVIMSTLSDPESRDRAAEAGADHFIPKPYDLASTMAEIKKHLKI</sequence>
<dbReference type="PANTHER" id="PTHR44591:SF3">
    <property type="entry name" value="RESPONSE REGULATORY DOMAIN-CONTAINING PROTEIN"/>
    <property type="match status" value="1"/>
</dbReference>
<dbReference type="SMART" id="SM00448">
    <property type="entry name" value="REC"/>
    <property type="match status" value="1"/>
</dbReference>
<dbReference type="InterPro" id="IPR011006">
    <property type="entry name" value="CheY-like_superfamily"/>
</dbReference>
<dbReference type="PANTHER" id="PTHR44591">
    <property type="entry name" value="STRESS RESPONSE REGULATOR PROTEIN 1"/>
    <property type="match status" value="1"/>
</dbReference>
<accession>A0A928HFB2</accession>
<keyword evidence="1 2" id="KW-0597">Phosphoprotein</keyword>
<dbReference type="Proteomes" id="UP000725649">
    <property type="component" value="Unassembled WGS sequence"/>
</dbReference>
<evidence type="ECO:0000256" key="1">
    <source>
        <dbReference type="ARBA" id="ARBA00022553"/>
    </source>
</evidence>
<organism evidence="4 5">
    <name type="scientific">Candidatus Avelusimicrobium gallicola</name>
    <dbReference type="NCBI Taxonomy" id="2562704"/>
    <lineage>
        <taxon>Bacteria</taxon>
        <taxon>Pseudomonadati</taxon>
        <taxon>Elusimicrobiota</taxon>
        <taxon>Elusimicrobia</taxon>
        <taxon>Elusimicrobiales</taxon>
        <taxon>Elusimicrobiaceae</taxon>
        <taxon>Candidatus Avelusimicrobium</taxon>
    </lineage>
</organism>
<proteinExistence type="predicted"/>
<name>A0A928HFB2_9BACT</name>